<sequence length="272" mass="29764">MTVRHADRPRIALTAAIIHEDPERALFKGKALQFSEQKMAHAVWRGGGLPIQLLDLREKEALEQAIAGCDGLLLQGGADVAPVCYGEQPLRPEWGGDLIRDQHELAAIEVALALGKPILGICRGVQVLNVALGGSLYQDIETQVADSLVHRDWDRYEIIEHEVALERESWLGEAFRDHGRAGSSDGALTLLTNTIHHQSVNRVGISLAVSARAPDGVIEALEVIRADRWAVGVQWHPEWLDGSDEGGAHRTPGNPVFSRFAQVCRERAVGRT</sequence>
<evidence type="ECO:0000313" key="1">
    <source>
        <dbReference type="EMBL" id="KIG12588.1"/>
    </source>
</evidence>
<accession>A0A0C1ZNC8</accession>
<dbReference type="PROSITE" id="PS51273">
    <property type="entry name" value="GATASE_TYPE_1"/>
    <property type="match status" value="1"/>
</dbReference>
<dbReference type="AlphaFoldDB" id="A0A0C1ZNC8"/>
<dbReference type="InterPro" id="IPR029062">
    <property type="entry name" value="Class_I_gatase-like"/>
</dbReference>
<protein>
    <submittedName>
        <fullName evidence="1">Para-aminobenzoate synthase, amidotransferase component</fullName>
    </submittedName>
</protein>
<dbReference type="CDD" id="cd01745">
    <property type="entry name" value="GATase1_2"/>
    <property type="match status" value="1"/>
</dbReference>
<comment type="caution">
    <text evidence="1">The sequence shown here is derived from an EMBL/GenBank/DDBJ whole genome shotgun (WGS) entry which is preliminary data.</text>
</comment>
<dbReference type="GO" id="GO:0005829">
    <property type="term" value="C:cytosol"/>
    <property type="evidence" value="ECO:0007669"/>
    <property type="project" value="TreeGrafter"/>
</dbReference>
<organism evidence="1 2">
    <name type="scientific">Enhygromyxa salina</name>
    <dbReference type="NCBI Taxonomy" id="215803"/>
    <lineage>
        <taxon>Bacteria</taxon>
        <taxon>Pseudomonadati</taxon>
        <taxon>Myxococcota</taxon>
        <taxon>Polyangia</taxon>
        <taxon>Nannocystales</taxon>
        <taxon>Nannocystaceae</taxon>
        <taxon>Enhygromyxa</taxon>
    </lineage>
</organism>
<gene>
    <name evidence="1" type="ORF">DB30_01212</name>
</gene>
<proteinExistence type="predicted"/>
<evidence type="ECO:0000313" key="2">
    <source>
        <dbReference type="Proteomes" id="UP000031599"/>
    </source>
</evidence>
<dbReference type="EMBL" id="JMCC02000124">
    <property type="protein sequence ID" value="KIG12588.1"/>
    <property type="molecule type" value="Genomic_DNA"/>
</dbReference>
<dbReference type="Pfam" id="PF07722">
    <property type="entry name" value="Peptidase_C26"/>
    <property type="match status" value="1"/>
</dbReference>
<dbReference type="GO" id="GO:0016740">
    <property type="term" value="F:transferase activity"/>
    <property type="evidence" value="ECO:0007669"/>
    <property type="project" value="UniProtKB-KW"/>
</dbReference>
<name>A0A0C1ZNC8_9BACT</name>
<dbReference type="GO" id="GO:0006598">
    <property type="term" value="P:polyamine catabolic process"/>
    <property type="evidence" value="ECO:0007669"/>
    <property type="project" value="TreeGrafter"/>
</dbReference>
<dbReference type="InterPro" id="IPR044668">
    <property type="entry name" value="PuuD-like"/>
</dbReference>
<dbReference type="Gene3D" id="3.40.50.880">
    <property type="match status" value="1"/>
</dbReference>
<dbReference type="SUPFAM" id="SSF52317">
    <property type="entry name" value="Class I glutamine amidotransferase-like"/>
    <property type="match status" value="1"/>
</dbReference>
<dbReference type="GO" id="GO:0033969">
    <property type="term" value="F:gamma-glutamyl-gamma-aminobutyrate hydrolase activity"/>
    <property type="evidence" value="ECO:0007669"/>
    <property type="project" value="TreeGrafter"/>
</dbReference>
<dbReference type="Proteomes" id="UP000031599">
    <property type="component" value="Unassembled WGS sequence"/>
</dbReference>
<keyword evidence="1" id="KW-0808">Transferase</keyword>
<dbReference type="PANTHER" id="PTHR43235:SF1">
    <property type="entry name" value="GLUTAMINE AMIDOTRANSFERASE PB2B2.05-RELATED"/>
    <property type="match status" value="1"/>
</dbReference>
<reference evidence="1 2" key="1">
    <citation type="submission" date="2014-12" db="EMBL/GenBank/DDBJ databases">
        <title>Genome assembly of Enhygromyxa salina DSM 15201.</title>
        <authorList>
            <person name="Sharma G."/>
            <person name="Subramanian S."/>
        </authorList>
    </citation>
    <scope>NUCLEOTIDE SEQUENCE [LARGE SCALE GENOMIC DNA]</scope>
    <source>
        <strain evidence="1 2">DSM 15201</strain>
    </source>
</reference>
<dbReference type="RefSeq" id="WP_146662012.1">
    <property type="nucleotide sequence ID" value="NZ_JMCC02000124.1"/>
</dbReference>
<dbReference type="PANTHER" id="PTHR43235">
    <property type="entry name" value="GLUTAMINE AMIDOTRANSFERASE PB2B2.05-RELATED"/>
    <property type="match status" value="1"/>
</dbReference>
<dbReference type="InterPro" id="IPR011697">
    <property type="entry name" value="Peptidase_C26"/>
</dbReference>